<keyword evidence="7" id="KW-0812">Transmembrane</keyword>
<keyword evidence="3" id="KW-1015">Disulfide bond</keyword>
<dbReference type="AlphaFoldDB" id="A0A6G1SNS1"/>
<feature type="transmembrane region" description="Helical" evidence="7">
    <location>
        <begin position="271"/>
        <end position="295"/>
    </location>
</feature>
<keyword evidence="4" id="KW-0325">Glycoprotein</keyword>
<evidence type="ECO:0000256" key="7">
    <source>
        <dbReference type="SAM" id="Phobius"/>
    </source>
</evidence>
<evidence type="ECO:0000259" key="8">
    <source>
        <dbReference type="PROSITE" id="PS50923"/>
    </source>
</evidence>
<evidence type="ECO:0000256" key="2">
    <source>
        <dbReference type="ARBA" id="ARBA00022737"/>
    </source>
</evidence>
<dbReference type="PROSITE" id="PS50923">
    <property type="entry name" value="SUSHI"/>
    <property type="match status" value="1"/>
</dbReference>
<dbReference type="InterPro" id="IPR035976">
    <property type="entry name" value="Sushi/SCR/CCP_sf"/>
</dbReference>
<evidence type="ECO:0000313" key="9">
    <source>
        <dbReference type="EMBL" id="MDE52135.1"/>
    </source>
</evidence>
<keyword evidence="7" id="KW-0472">Membrane</keyword>
<protein>
    <recommendedName>
        <fullName evidence="8">Sushi domain-containing protein</fullName>
    </recommendedName>
</protein>
<evidence type="ECO:0000256" key="1">
    <source>
        <dbReference type="ARBA" id="ARBA00022659"/>
    </source>
</evidence>
<evidence type="ECO:0000256" key="6">
    <source>
        <dbReference type="SAM" id="MobiDB-lite"/>
    </source>
</evidence>
<dbReference type="EMBL" id="GGYP01007364">
    <property type="protein sequence ID" value="MDE52135.1"/>
    <property type="molecule type" value="Transcribed_RNA"/>
</dbReference>
<dbReference type="InterPro" id="IPR000436">
    <property type="entry name" value="Sushi_SCR_CCP_dom"/>
</dbReference>
<keyword evidence="7" id="KW-1133">Transmembrane helix</keyword>
<sequence length="341" mass="38950">MFSQNHQSRLTATKKKPQQPKQHHHQQQQLPRLPILISYLSHRFNPIPLSISQLVTLLFGPVALIYYVLSMSMFYQVMGATNKCRKIKRHSGIKLRPINKAKEPFMPNDLLLYTCESTEYTQTIRCKDDGSWGDLPPCPDPANFTCPDLEPIQHGSFTSTSPSPYKVGTVLSFKCENELLPYTSPSSTTSGSNNINYQQIAPTTTTFEPQNIFQSENITTTNSENITVLKTHPALQYNLTGHRFLKCLPTSKWNNPAPTCIPVYPDSPSNVGFLLASSALILIPILILVVLFHLFMRWRKRQQQRERWKQYFTDYKYRHSKTSITFSNRPNSQAAVPVTDL</sequence>
<organism evidence="9">
    <name type="scientific">Aceria tosichella</name>
    <name type="common">wheat curl mite</name>
    <dbReference type="NCBI Taxonomy" id="561515"/>
    <lineage>
        <taxon>Eukaryota</taxon>
        <taxon>Metazoa</taxon>
        <taxon>Ecdysozoa</taxon>
        <taxon>Arthropoda</taxon>
        <taxon>Chelicerata</taxon>
        <taxon>Arachnida</taxon>
        <taxon>Acari</taxon>
        <taxon>Acariformes</taxon>
        <taxon>Trombidiformes</taxon>
        <taxon>Prostigmata</taxon>
        <taxon>Eupodina</taxon>
        <taxon>Eriophyoidea</taxon>
        <taxon>Eriophyidae</taxon>
        <taxon>Eriophyinae</taxon>
        <taxon>Aceriini</taxon>
        <taxon>Aceria</taxon>
    </lineage>
</organism>
<feature type="domain" description="Sushi" evidence="8">
    <location>
        <begin position="82"/>
        <end position="140"/>
    </location>
</feature>
<evidence type="ECO:0000256" key="5">
    <source>
        <dbReference type="PROSITE-ProRule" id="PRU00302"/>
    </source>
</evidence>
<feature type="compositionally biased region" description="Basic residues" evidence="6">
    <location>
        <begin position="12"/>
        <end position="26"/>
    </location>
</feature>
<evidence type="ECO:0000256" key="4">
    <source>
        <dbReference type="ARBA" id="ARBA00023180"/>
    </source>
</evidence>
<comment type="caution">
    <text evidence="5">Lacks conserved residue(s) required for the propagation of feature annotation.</text>
</comment>
<dbReference type="PANTHER" id="PTHR19325:SF567">
    <property type="entry name" value="SUSHI, VON WILLEBRAND FACTOR TYPE A, EGF AND PENTRAXIN DOMAIN-CONTAINING PROTEIN 1-LIKE"/>
    <property type="match status" value="1"/>
</dbReference>
<reference evidence="9" key="1">
    <citation type="submission" date="2018-10" db="EMBL/GenBank/DDBJ databases">
        <title>Transcriptome assembly of Aceria tosichella (Wheat curl mite) Type 2.</title>
        <authorList>
            <person name="Scully E.D."/>
            <person name="Geib S.M."/>
            <person name="Palmer N.A."/>
            <person name="Gupta A.K."/>
            <person name="Sarath G."/>
            <person name="Tatineni S."/>
        </authorList>
    </citation>
    <scope>NUCLEOTIDE SEQUENCE</scope>
    <source>
        <strain evidence="9">LincolnNE</strain>
    </source>
</reference>
<keyword evidence="1 5" id="KW-0768">Sushi</keyword>
<dbReference type="Pfam" id="PF00084">
    <property type="entry name" value="Sushi"/>
    <property type="match status" value="1"/>
</dbReference>
<gene>
    <name evidence="9" type="ORF">g.8807</name>
</gene>
<name>A0A6G1SNS1_9ACAR</name>
<dbReference type="InterPro" id="IPR050350">
    <property type="entry name" value="Compl-Cell_Adhes-Reg"/>
</dbReference>
<feature type="region of interest" description="Disordered" evidence="6">
    <location>
        <begin position="1"/>
        <end position="28"/>
    </location>
</feature>
<dbReference type="PANTHER" id="PTHR19325">
    <property type="entry name" value="COMPLEMENT COMPONENT-RELATED SUSHI DOMAIN-CONTAINING"/>
    <property type="match status" value="1"/>
</dbReference>
<dbReference type="Gene3D" id="2.10.70.10">
    <property type="entry name" value="Complement Module, domain 1"/>
    <property type="match status" value="1"/>
</dbReference>
<feature type="transmembrane region" description="Helical" evidence="7">
    <location>
        <begin position="54"/>
        <end position="75"/>
    </location>
</feature>
<feature type="compositionally biased region" description="Polar residues" evidence="6">
    <location>
        <begin position="1"/>
        <end position="11"/>
    </location>
</feature>
<proteinExistence type="predicted"/>
<keyword evidence="2" id="KW-0677">Repeat</keyword>
<dbReference type="SUPFAM" id="SSF57535">
    <property type="entry name" value="Complement control module/SCR domain"/>
    <property type="match status" value="1"/>
</dbReference>
<evidence type="ECO:0000256" key="3">
    <source>
        <dbReference type="ARBA" id="ARBA00023157"/>
    </source>
</evidence>
<accession>A0A6G1SNS1</accession>